<dbReference type="GO" id="GO:0003677">
    <property type="term" value="F:DNA binding"/>
    <property type="evidence" value="ECO:0007669"/>
    <property type="project" value="InterPro"/>
</dbReference>
<gene>
    <name evidence="9" type="ORF">DY240_06685</name>
</gene>
<dbReference type="SUPFAM" id="SSF88946">
    <property type="entry name" value="Sigma2 domain of RNA polymerase sigma factors"/>
    <property type="match status" value="1"/>
</dbReference>
<dbReference type="InterPro" id="IPR013249">
    <property type="entry name" value="RNA_pol_sigma70_r4_t2"/>
</dbReference>
<proteinExistence type="inferred from homology"/>
<evidence type="ECO:0000256" key="1">
    <source>
        <dbReference type="ARBA" id="ARBA00010641"/>
    </source>
</evidence>
<dbReference type="AlphaFoldDB" id="A0A418KTZ1"/>
<evidence type="ECO:0000256" key="2">
    <source>
        <dbReference type="ARBA" id="ARBA00011344"/>
    </source>
</evidence>
<dbReference type="NCBIfam" id="NF007214">
    <property type="entry name" value="PRK09636.1"/>
    <property type="match status" value="1"/>
</dbReference>
<evidence type="ECO:0000313" key="10">
    <source>
        <dbReference type="Proteomes" id="UP000284057"/>
    </source>
</evidence>
<dbReference type="InterPro" id="IPR014303">
    <property type="entry name" value="RNA_pol_sigma-70_ECF"/>
</dbReference>
<keyword evidence="10" id="KW-1185">Reference proteome</keyword>
<dbReference type="InterPro" id="IPR037401">
    <property type="entry name" value="SnoaL-like"/>
</dbReference>
<dbReference type="PANTHER" id="PTHR30173">
    <property type="entry name" value="SIGMA 19 FACTOR"/>
    <property type="match status" value="1"/>
</dbReference>
<sequence>MGAVTDLAVAHDDLRPLMFSVAYRMLGSVSEAEDVVQEAFLRMHRASEAGTRADNPEAYATTITTRLAIDALRSARHRREQYVGPWLPEPLLATDDDPAHRVEETETLSTAFLVVLETLSPVERAVFLLREVFGYGYDEIATIVERSEANCRQLLARARKHIEQRRPRFETSRERRDALARTFLAAVQDGDVAALEHLLAEDVVFHGDGGGKTAAVRKPLIGALQVARFLANLGRTGAQLGVVMEPVTVNGQPGARVSGPDGAVLGVLSVTIADGRVVGVHNQINPDKLHHLGEVGDLNALVSGRGAS</sequence>
<comment type="similarity">
    <text evidence="1">Belongs to the sigma-70 factor family. ECF subfamily.</text>
</comment>
<dbReference type="NCBIfam" id="TIGR02957">
    <property type="entry name" value="SigX4"/>
    <property type="match status" value="1"/>
</dbReference>
<evidence type="ECO:0000256" key="3">
    <source>
        <dbReference type="ARBA" id="ARBA00023015"/>
    </source>
</evidence>
<accession>A0A418KTZ1</accession>
<dbReference type="InterPro" id="IPR007627">
    <property type="entry name" value="RNA_pol_sigma70_r2"/>
</dbReference>
<keyword evidence="4" id="KW-0731">Sigma factor</keyword>
<keyword evidence="3" id="KW-0805">Transcription regulation</keyword>
<name>A0A418KTZ1_9ACTN</name>
<dbReference type="Proteomes" id="UP000284057">
    <property type="component" value="Unassembled WGS sequence"/>
</dbReference>
<dbReference type="EMBL" id="QUAL01000054">
    <property type="protein sequence ID" value="RIQ31047.1"/>
    <property type="molecule type" value="Genomic_DNA"/>
</dbReference>
<comment type="subunit">
    <text evidence="2">Interacts transiently with the RNA polymerase catalytic core formed by RpoA, RpoB, RpoC and RpoZ (2 alpha, 1 beta, 1 beta' and 1 omega subunit) to form the RNA polymerase holoenzyme that can initiate transcription.</text>
</comment>
<dbReference type="NCBIfam" id="TIGR02937">
    <property type="entry name" value="sigma70-ECF"/>
    <property type="match status" value="1"/>
</dbReference>
<dbReference type="OrthoDB" id="3211555at2"/>
<dbReference type="GO" id="GO:0016987">
    <property type="term" value="F:sigma factor activity"/>
    <property type="evidence" value="ECO:0007669"/>
    <property type="project" value="UniProtKB-KW"/>
</dbReference>
<dbReference type="SUPFAM" id="SSF88659">
    <property type="entry name" value="Sigma3 and sigma4 domains of RNA polymerase sigma factors"/>
    <property type="match status" value="1"/>
</dbReference>
<dbReference type="GO" id="GO:0006352">
    <property type="term" value="P:DNA-templated transcription initiation"/>
    <property type="evidence" value="ECO:0007669"/>
    <property type="project" value="InterPro"/>
</dbReference>
<dbReference type="PANTHER" id="PTHR30173:SF36">
    <property type="entry name" value="ECF RNA POLYMERASE SIGMA FACTOR SIGJ"/>
    <property type="match status" value="1"/>
</dbReference>
<evidence type="ECO:0000259" key="7">
    <source>
        <dbReference type="Pfam" id="PF08281"/>
    </source>
</evidence>
<dbReference type="SUPFAM" id="SSF54427">
    <property type="entry name" value="NTF2-like"/>
    <property type="match status" value="1"/>
</dbReference>
<protein>
    <submittedName>
        <fullName evidence="9">RNA polymerase sigma-70 factor</fullName>
    </submittedName>
</protein>
<evidence type="ECO:0000259" key="8">
    <source>
        <dbReference type="Pfam" id="PF12680"/>
    </source>
</evidence>
<dbReference type="InterPro" id="IPR052704">
    <property type="entry name" value="ECF_Sigma-70_Domain"/>
</dbReference>
<dbReference type="Gene3D" id="3.10.450.50">
    <property type="match status" value="1"/>
</dbReference>
<dbReference type="Pfam" id="PF12680">
    <property type="entry name" value="SnoaL_2"/>
    <property type="match status" value="1"/>
</dbReference>
<feature type="domain" description="RNA polymerase sigma factor 70 region 4 type 2" evidence="7">
    <location>
        <begin position="112"/>
        <end position="162"/>
    </location>
</feature>
<keyword evidence="5" id="KW-0804">Transcription</keyword>
<dbReference type="InterPro" id="IPR014284">
    <property type="entry name" value="RNA_pol_sigma-70_dom"/>
</dbReference>
<dbReference type="InterPro" id="IPR013324">
    <property type="entry name" value="RNA_pol_sigma_r3/r4-like"/>
</dbReference>
<evidence type="ECO:0000313" key="9">
    <source>
        <dbReference type="EMBL" id="RIQ31047.1"/>
    </source>
</evidence>
<feature type="domain" description="SnoaL-like" evidence="8">
    <location>
        <begin position="181"/>
        <end position="255"/>
    </location>
</feature>
<evidence type="ECO:0000259" key="6">
    <source>
        <dbReference type="Pfam" id="PF04542"/>
    </source>
</evidence>
<evidence type="ECO:0000256" key="4">
    <source>
        <dbReference type="ARBA" id="ARBA00023082"/>
    </source>
</evidence>
<organism evidence="9 10">
    <name type="scientific">Jiangella rhizosphaerae</name>
    <dbReference type="NCBI Taxonomy" id="2293569"/>
    <lineage>
        <taxon>Bacteria</taxon>
        <taxon>Bacillati</taxon>
        <taxon>Actinomycetota</taxon>
        <taxon>Actinomycetes</taxon>
        <taxon>Jiangellales</taxon>
        <taxon>Jiangellaceae</taxon>
        <taxon>Jiangella</taxon>
    </lineage>
</organism>
<dbReference type="InterPro" id="IPR036388">
    <property type="entry name" value="WH-like_DNA-bd_sf"/>
</dbReference>
<dbReference type="InterPro" id="IPR032710">
    <property type="entry name" value="NTF2-like_dom_sf"/>
</dbReference>
<dbReference type="Gene3D" id="1.10.10.10">
    <property type="entry name" value="Winged helix-like DNA-binding domain superfamily/Winged helix DNA-binding domain"/>
    <property type="match status" value="1"/>
</dbReference>
<dbReference type="Pfam" id="PF08281">
    <property type="entry name" value="Sigma70_r4_2"/>
    <property type="match status" value="1"/>
</dbReference>
<dbReference type="Pfam" id="PF04542">
    <property type="entry name" value="Sigma70_r2"/>
    <property type="match status" value="1"/>
</dbReference>
<reference evidence="9 10" key="1">
    <citation type="submission" date="2018-09" db="EMBL/GenBank/DDBJ databases">
        <title>Isolation, diversity and antifungal activity of actinobacteria from wheat.</title>
        <authorList>
            <person name="Han C."/>
        </authorList>
    </citation>
    <scope>NUCLEOTIDE SEQUENCE [LARGE SCALE GENOMIC DNA]</scope>
    <source>
        <strain evidence="9 10">NEAU-YY265</strain>
    </source>
</reference>
<comment type="caution">
    <text evidence="9">The sequence shown here is derived from an EMBL/GenBank/DDBJ whole genome shotgun (WGS) entry which is preliminary data.</text>
</comment>
<evidence type="ECO:0000256" key="5">
    <source>
        <dbReference type="ARBA" id="ARBA00023163"/>
    </source>
</evidence>
<dbReference type="Gene3D" id="1.10.1740.10">
    <property type="match status" value="1"/>
</dbReference>
<feature type="domain" description="RNA polymerase sigma-70 region 2" evidence="6">
    <location>
        <begin position="13"/>
        <end position="76"/>
    </location>
</feature>
<dbReference type="InterPro" id="IPR013325">
    <property type="entry name" value="RNA_pol_sigma_r2"/>
</dbReference>